<sequence>MARTNCTLRKMSPPLKRAKSAGGVKFASPSPSPPPKDSNSSCAFYQAASASRVLAEDHIALSQQTQDLHEELPRERHNGVPLAPECPRKISYNVHTPLVEGHRAQHANHFVGRLIRDVGVPLTCITPPDMILGILSYRGLEYPRPWDLLSQGLAINVISKHAPMHFFDNHQPSFRVTHFNSGS</sequence>
<keyword evidence="3" id="KW-1185">Reference proteome</keyword>
<organism evidence="2 3">
    <name type="scientific">Lithospermum erythrorhizon</name>
    <name type="common">Purple gromwell</name>
    <name type="synonym">Lithospermum officinale var. erythrorhizon</name>
    <dbReference type="NCBI Taxonomy" id="34254"/>
    <lineage>
        <taxon>Eukaryota</taxon>
        <taxon>Viridiplantae</taxon>
        <taxon>Streptophyta</taxon>
        <taxon>Embryophyta</taxon>
        <taxon>Tracheophyta</taxon>
        <taxon>Spermatophyta</taxon>
        <taxon>Magnoliopsida</taxon>
        <taxon>eudicotyledons</taxon>
        <taxon>Gunneridae</taxon>
        <taxon>Pentapetalae</taxon>
        <taxon>asterids</taxon>
        <taxon>lamiids</taxon>
        <taxon>Boraginales</taxon>
        <taxon>Boraginaceae</taxon>
        <taxon>Boraginoideae</taxon>
        <taxon>Lithospermeae</taxon>
        <taxon>Lithospermum</taxon>
    </lineage>
</organism>
<feature type="region of interest" description="Disordered" evidence="1">
    <location>
        <begin position="1"/>
        <end position="41"/>
    </location>
</feature>
<reference evidence="2 3" key="1">
    <citation type="submission" date="2024-01" db="EMBL/GenBank/DDBJ databases">
        <title>The complete chloroplast genome sequence of Lithospermum erythrorhizon: insights into the phylogenetic relationship among Boraginaceae species and the maternal lineages of purple gromwells.</title>
        <authorList>
            <person name="Okada T."/>
            <person name="Watanabe K."/>
        </authorList>
    </citation>
    <scope>NUCLEOTIDE SEQUENCE [LARGE SCALE GENOMIC DNA]</scope>
</reference>
<evidence type="ECO:0000313" key="2">
    <source>
        <dbReference type="EMBL" id="GAA0162422.1"/>
    </source>
</evidence>
<evidence type="ECO:0000313" key="3">
    <source>
        <dbReference type="Proteomes" id="UP001454036"/>
    </source>
</evidence>
<comment type="caution">
    <text evidence="2">The sequence shown here is derived from an EMBL/GenBank/DDBJ whole genome shotgun (WGS) entry which is preliminary data.</text>
</comment>
<name>A0AAV3QH34_LITER</name>
<accession>A0AAV3QH34</accession>
<proteinExistence type="predicted"/>
<evidence type="ECO:0000256" key="1">
    <source>
        <dbReference type="SAM" id="MobiDB-lite"/>
    </source>
</evidence>
<dbReference type="AlphaFoldDB" id="A0AAV3QH34"/>
<dbReference type="Proteomes" id="UP001454036">
    <property type="component" value="Unassembled WGS sequence"/>
</dbReference>
<gene>
    <name evidence="2" type="ORF">LIER_18516</name>
</gene>
<dbReference type="EMBL" id="BAABME010004450">
    <property type="protein sequence ID" value="GAA0162422.1"/>
    <property type="molecule type" value="Genomic_DNA"/>
</dbReference>
<protein>
    <submittedName>
        <fullName evidence="2">Uncharacterized protein</fullName>
    </submittedName>
</protein>